<organism evidence="11 12">
    <name type="scientific">Oncorhynchus mykiss</name>
    <name type="common">Rainbow trout</name>
    <name type="synonym">Salmo gairdneri</name>
    <dbReference type="NCBI Taxonomy" id="8022"/>
    <lineage>
        <taxon>Eukaryota</taxon>
        <taxon>Metazoa</taxon>
        <taxon>Chordata</taxon>
        <taxon>Craniata</taxon>
        <taxon>Vertebrata</taxon>
        <taxon>Euteleostomi</taxon>
        <taxon>Actinopterygii</taxon>
        <taxon>Neopterygii</taxon>
        <taxon>Teleostei</taxon>
        <taxon>Protacanthopterygii</taxon>
        <taxon>Salmoniformes</taxon>
        <taxon>Salmonidae</taxon>
        <taxon>Salmoninae</taxon>
        <taxon>Oncorhynchus</taxon>
    </lineage>
</organism>
<keyword evidence="3" id="KW-0723">Serine/threonine-protein kinase</keyword>
<dbReference type="GO" id="GO:0004674">
    <property type="term" value="F:protein serine/threonine kinase activity"/>
    <property type="evidence" value="ECO:0007669"/>
    <property type="project" value="UniProtKB-KW"/>
</dbReference>
<dbReference type="InterPro" id="IPR000626">
    <property type="entry name" value="Ubiquitin-like_dom"/>
</dbReference>
<dbReference type="InterPro" id="IPR000719">
    <property type="entry name" value="Prot_kinase_dom"/>
</dbReference>
<dbReference type="PROSITE" id="PS50053">
    <property type="entry name" value="UBIQUITIN_2"/>
    <property type="match status" value="1"/>
</dbReference>
<evidence type="ECO:0000313" key="12">
    <source>
        <dbReference type="Proteomes" id="UP000694395"/>
    </source>
</evidence>
<feature type="domain" description="Protein kinase" evidence="9">
    <location>
        <begin position="9"/>
        <end position="310"/>
    </location>
</feature>
<dbReference type="PROSITE" id="PS00107">
    <property type="entry name" value="PROTEIN_KINASE_ATP"/>
    <property type="match status" value="1"/>
</dbReference>
<dbReference type="InterPro" id="IPR011009">
    <property type="entry name" value="Kinase-like_dom_sf"/>
</dbReference>
<dbReference type="GO" id="GO:0009967">
    <property type="term" value="P:positive regulation of signal transduction"/>
    <property type="evidence" value="ECO:0007669"/>
    <property type="project" value="UniProtKB-ARBA"/>
</dbReference>
<dbReference type="Gene3D" id="1.10.510.10">
    <property type="entry name" value="Transferase(Phosphotransferase) domain 1"/>
    <property type="match status" value="1"/>
</dbReference>
<dbReference type="InterPro" id="IPR041087">
    <property type="entry name" value="TBK1_ULD"/>
</dbReference>
<evidence type="ECO:0000259" key="10">
    <source>
        <dbReference type="PROSITE" id="PS50053"/>
    </source>
</evidence>
<keyword evidence="4" id="KW-0808">Transferase</keyword>
<name>A0A8K9XC22_ONCMY</name>
<dbReference type="Proteomes" id="UP000694395">
    <property type="component" value="Chromosome 15"/>
</dbReference>
<gene>
    <name evidence="11" type="primary">LOC118936349</name>
</gene>
<dbReference type="GO" id="GO:0010628">
    <property type="term" value="P:positive regulation of gene expression"/>
    <property type="evidence" value="ECO:0007669"/>
    <property type="project" value="UniProtKB-ARBA"/>
</dbReference>
<sequence length="641" mass="74028">MQSTANYLWLISDLLGQGATANVYRGRHKKTGDLYAVKVFNNLSFLRPLDVQMREFEVLKKLNHKNIVKLFAVEEESNTRHKVLVMEYCPCGSLYTVLEESSNAYGLPEDEFLIVLQDVVAGMNHLREYGIVHRDIKPGNIMRVIGEDGRSVYKLTDFGAARELDDDEQFVSLYGTEEYLHPDMYERAVLRKEHQKKYGATVDLWSIGVTFFHAATGSLPFRPFEGPRRNKEVMYKIITEKPSGTVSGQQKFENGKIEWSTEMPVSCNLSKGLQSLLTPVLANILEADQEKCWGFDQFFAETSDILHRTVVLVFSLQQATLHYIYIHQYNTATLFQELLSRRCSIPVHNQELLYEGRRLQLEPNRQAQTFPRTSRDNPIMLLSRESVATVGLIFEDPRWYIMSMCVSLCLSLCLSELMKEDYSEMVHKKSEVIHVCHYWLWLIGCLSVQISNSLVPMEQTVQDIKSKFLSGGVLTDSWTQAGTHPEDRNVERIKVLLDSITAIYHQFKKDKAERRLPYNEEQIHKFDKQKLVFHATKARSLFTEECAMKYRLFISKSEEWMRKVHHVRKQLIGLTSQFNSVEKEVSMCPVLTLSILSVISRMKKLKEEMEGVVKELAENNHFLERFGSLTLDGGMRSVDRI</sequence>
<dbReference type="SMART" id="SM00220">
    <property type="entry name" value="S_TKc"/>
    <property type="match status" value="1"/>
</dbReference>
<dbReference type="Gene3D" id="3.30.200.20">
    <property type="entry name" value="Phosphorylase Kinase, domain 1"/>
    <property type="match status" value="1"/>
</dbReference>
<dbReference type="Gene3D" id="1.20.1270.420">
    <property type="match status" value="1"/>
</dbReference>
<dbReference type="Pfam" id="PF00069">
    <property type="entry name" value="Pkinase"/>
    <property type="match status" value="1"/>
</dbReference>
<evidence type="ECO:0000256" key="8">
    <source>
        <dbReference type="PROSITE-ProRule" id="PRU10141"/>
    </source>
</evidence>
<accession>A0A8K9XC22</accession>
<dbReference type="FunFam" id="1.10.510.10:FF:000100">
    <property type="entry name" value="inhibitor of nuclear factor kappa-B kinase subunit epsilon"/>
    <property type="match status" value="1"/>
</dbReference>
<dbReference type="GO" id="GO:0005524">
    <property type="term" value="F:ATP binding"/>
    <property type="evidence" value="ECO:0007669"/>
    <property type="project" value="UniProtKB-UniRule"/>
</dbReference>
<dbReference type="GO" id="GO:0045089">
    <property type="term" value="P:positive regulation of innate immune response"/>
    <property type="evidence" value="ECO:0007669"/>
    <property type="project" value="UniProtKB-ARBA"/>
</dbReference>
<evidence type="ECO:0000259" key="9">
    <source>
        <dbReference type="PROSITE" id="PS50011"/>
    </source>
</evidence>
<dbReference type="GO" id="GO:0005737">
    <property type="term" value="C:cytoplasm"/>
    <property type="evidence" value="ECO:0007669"/>
    <property type="project" value="UniProtKB-SubCell"/>
</dbReference>
<dbReference type="PANTHER" id="PTHR22969:SF14">
    <property type="entry name" value="SERINE_THREONINE-PROTEIN KINASE TBK1"/>
    <property type="match status" value="1"/>
</dbReference>
<dbReference type="Pfam" id="PF18394">
    <property type="entry name" value="TBK1_CCD1"/>
    <property type="match status" value="1"/>
</dbReference>
<evidence type="ECO:0000256" key="2">
    <source>
        <dbReference type="ARBA" id="ARBA00022490"/>
    </source>
</evidence>
<dbReference type="InterPro" id="IPR051180">
    <property type="entry name" value="IKK"/>
</dbReference>
<evidence type="ECO:0000256" key="5">
    <source>
        <dbReference type="ARBA" id="ARBA00022741"/>
    </source>
</evidence>
<feature type="binding site" evidence="8">
    <location>
        <position position="38"/>
    </location>
    <ligand>
        <name>ATP</name>
        <dbReference type="ChEBI" id="CHEBI:30616"/>
    </ligand>
</feature>
<dbReference type="Ensembl" id="ENSOMYT00000146712.1">
    <property type="protein sequence ID" value="ENSOMYP00000130560.1"/>
    <property type="gene ID" value="ENSOMYG00000050398.1"/>
</dbReference>
<evidence type="ECO:0000313" key="11">
    <source>
        <dbReference type="Ensembl" id="ENSOMYP00000130560.1"/>
    </source>
</evidence>
<keyword evidence="12" id="KW-1185">Reference proteome</keyword>
<reference evidence="11" key="1">
    <citation type="submission" date="2020-07" db="EMBL/GenBank/DDBJ databases">
        <title>A long reads based de novo assembly of the rainbow trout Arlee double haploid line genome.</title>
        <authorList>
            <person name="Gao G."/>
            <person name="Palti Y."/>
        </authorList>
    </citation>
    <scope>NUCLEOTIDE SEQUENCE [LARGE SCALE GENOMIC DNA]</scope>
</reference>
<dbReference type="Pfam" id="PF18396">
    <property type="entry name" value="TBK1_ULD"/>
    <property type="match status" value="1"/>
</dbReference>
<dbReference type="CDD" id="cd13988">
    <property type="entry name" value="STKc_TBK1"/>
    <property type="match status" value="1"/>
</dbReference>
<keyword evidence="2" id="KW-0963">Cytoplasm</keyword>
<dbReference type="PANTHER" id="PTHR22969">
    <property type="entry name" value="IKB KINASE"/>
    <property type="match status" value="1"/>
</dbReference>
<evidence type="ECO:0000256" key="1">
    <source>
        <dbReference type="ARBA" id="ARBA00004496"/>
    </source>
</evidence>
<evidence type="ECO:0000256" key="3">
    <source>
        <dbReference type="ARBA" id="ARBA00022527"/>
    </source>
</evidence>
<reference evidence="11" key="3">
    <citation type="submission" date="2025-09" db="UniProtKB">
        <authorList>
            <consortium name="Ensembl"/>
        </authorList>
    </citation>
    <scope>IDENTIFICATION</scope>
</reference>
<dbReference type="FunFam" id="3.10.20.90:FF:000112">
    <property type="entry name" value="TANK binding kinase TBK1"/>
    <property type="match status" value="1"/>
</dbReference>
<keyword evidence="5 8" id="KW-0547">Nucleotide-binding</keyword>
<proteinExistence type="predicted"/>
<dbReference type="PROSITE" id="PS50011">
    <property type="entry name" value="PROTEIN_KINASE_DOM"/>
    <property type="match status" value="1"/>
</dbReference>
<evidence type="ECO:0000256" key="4">
    <source>
        <dbReference type="ARBA" id="ARBA00022679"/>
    </source>
</evidence>
<keyword evidence="7 8" id="KW-0067">ATP-binding</keyword>
<keyword evidence="6" id="KW-0418">Kinase</keyword>
<dbReference type="InterPro" id="IPR017441">
    <property type="entry name" value="Protein_kinase_ATP_BS"/>
</dbReference>
<reference evidence="11" key="2">
    <citation type="submission" date="2025-08" db="UniProtKB">
        <authorList>
            <consortium name="Ensembl"/>
        </authorList>
    </citation>
    <scope>IDENTIFICATION</scope>
</reference>
<dbReference type="Gene3D" id="3.10.20.90">
    <property type="entry name" value="Phosphatidylinositol 3-kinase Catalytic Subunit, Chain A, domain 1"/>
    <property type="match status" value="1"/>
</dbReference>
<dbReference type="InterPro" id="IPR041309">
    <property type="entry name" value="TBK1_CC1"/>
</dbReference>
<evidence type="ECO:0000256" key="6">
    <source>
        <dbReference type="ARBA" id="ARBA00022777"/>
    </source>
</evidence>
<dbReference type="GeneTree" id="ENSGT00950000182937"/>
<dbReference type="GO" id="GO:0006950">
    <property type="term" value="P:response to stress"/>
    <property type="evidence" value="ECO:0007669"/>
    <property type="project" value="UniProtKB-ARBA"/>
</dbReference>
<protein>
    <submittedName>
        <fullName evidence="11">TANK-binding kinase 1</fullName>
    </submittedName>
</protein>
<dbReference type="SUPFAM" id="SSF56112">
    <property type="entry name" value="Protein kinase-like (PK-like)"/>
    <property type="match status" value="1"/>
</dbReference>
<dbReference type="FunFam" id="3.30.200.20:FF:000106">
    <property type="entry name" value="serine/threonine-protein kinase TBK1 isoform X1"/>
    <property type="match status" value="1"/>
</dbReference>
<dbReference type="AlphaFoldDB" id="A0A8K9XC22"/>
<evidence type="ECO:0000256" key="7">
    <source>
        <dbReference type="ARBA" id="ARBA00022840"/>
    </source>
</evidence>
<feature type="domain" description="Ubiquitin-like" evidence="10">
    <location>
        <begin position="309"/>
        <end position="360"/>
    </location>
</feature>
<comment type="subcellular location">
    <subcellularLocation>
        <location evidence="1">Cytoplasm</location>
    </subcellularLocation>
</comment>